<organism evidence="2 3">
    <name type="scientific">Trueperella bialowiezensis</name>
    <dbReference type="NCBI Taxonomy" id="312285"/>
    <lineage>
        <taxon>Bacteria</taxon>
        <taxon>Bacillati</taxon>
        <taxon>Actinomycetota</taxon>
        <taxon>Actinomycetes</taxon>
        <taxon>Actinomycetales</taxon>
        <taxon>Actinomycetaceae</taxon>
        <taxon>Trueperella</taxon>
    </lineage>
</organism>
<dbReference type="EMBL" id="LR134476">
    <property type="protein sequence ID" value="VEI12432.1"/>
    <property type="molecule type" value="Genomic_DNA"/>
</dbReference>
<gene>
    <name evidence="2" type="ORF">NCTC13354_00110</name>
</gene>
<accession>A0A448PC71</accession>
<protein>
    <recommendedName>
        <fullName evidence="1">WYL domain-containing protein</fullName>
    </recommendedName>
</protein>
<sequence length="305" mass="34092">MTHESRTASERRFALLVCIRSMKPTIDDMMALPVYHDYAEGNRRRYVERDVQRLRHNGYPVVVDDRGRYVLDQSTNIHVDASGVELGILSSLLQAKGTTTPFVQAQHGITKLLSRGQVAQKSAHLTVHTPAGEEAVRIAAAIQMGKRISCQYTPASSATPKTYVIEPFRLEAHFDVFYLRGYQVSVNGEPRTGQRTYKLDRIDGEVEILDSDITYEFDDSADSDLAPINATVRLHRELPLIAQASSVNRHDGVIDIELTNIDRGDLYADLMFYGLDAELLGPADVRADFHRRVEHVAQLGEGGND</sequence>
<dbReference type="KEGG" id="tbw:NCTC13354_00110"/>
<dbReference type="PROSITE" id="PS52050">
    <property type="entry name" value="WYL"/>
    <property type="match status" value="1"/>
</dbReference>
<evidence type="ECO:0000313" key="3">
    <source>
        <dbReference type="Proteomes" id="UP000269542"/>
    </source>
</evidence>
<feature type="domain" description="WYL" evidence="1">
    <location>
        <begin position="137"/>
        <end position="203"/>
    </location>
</feature>
<dbReference type="PANTHER" id="PTHR34580">
    <property type="match status" value="1"/>
</dbReference>
<evidence type="ECO:0000259" key="1">
    <source>
        <dbReference type="Pfam" id="PF13280"/>
    </source>
</evidence>
<dbReference type="InterPro" id="IPR051534">
    <property type="entry name" value="CBASS_pafABC_assoc_protein"/>
</dbReference>
<evidence type="ECO:0000313" key="2">
    <source>
        <dbReference type="EMBL" id="VEI12432.1"/>
    </source>
</evidence>
<dbReference type="Proteomes" id="UP000269542">
    <property type="component" value="Chromosome"/>
</dbReference>
<dbReference type="InterPro" id="IPR026881">
    <property type="entry name" value="WYL_dom"/>
</dbReference>
<dbReference type="PANTHER" id="PTHR34580:SF1">
    <property type="entry name" value="PROTEIN PAFC"/>
    <property type="match status" value="1"/>
</dbReference>
<dbReference type="RefSeq" id="WP_126415636.1">
    <property type="nucleotide sequence ID" value="NZ_LR134476.1"/>
</dbReference>
<reference evidence="2 3" key="1">
    <citation type="submission" date="2018-12" db="EMBL/GenBank/DDBJ databases">
        <authorList>
            <consortium name="Pathogen Informatics"/>
        </authorList>
    </citation>
    <scope>NUCLEOTIDE SEQUENCE [LARGE SCALE GENOMIC DNA]</scope>
    <source>
        <strain evidence="2 3">NCTC13354</strain>
    </source>
</reference>
<keyword evidence="3" id="KW-1185">Reference proteome</keyword>
<dbReference type="OrthoDB" id="3266342at2"/>
<proteinExistence type="predicted"/>
<name>A0A448PC71_9ACTO</name>
<dbReference type="Pfam" id="PF13280">
    <property type="entry name" value="WYL"/>
    <property type="match status" value="1"/>
</dbReference>
<dbReference type="AlphaFoldDB" id="A0A448PC71"/>